<dbReference type="CDD" id="cd00030">
    <property type="entry name" value="C2"/>
    <property type="match status" value="1"/>
</dbReference>
<gene>
    <name evidence="3" type="ORF">ILEXP_LOCUS32943</name>
</gene>
<dbReference type="PANTHER" id="PTHR31208:SF2">
    <property type="entry name" value="DOMAIN-CONTAINING PROTEIN, PUTATIVE, EXPRESSED-RELATED"/>
    <property type="match status" value="1"/>
</dbReference>
<reference evidence="3 4" key="1">
    <citation type="submission" date="2024-02" db="EMBL/GenBank/DDBJ databases">
        <authorList>
            <person name="Vignale AGUSTIN F."/>
            <person name="Sosa J E."/>
            <person name="Modenutti C."/>
        </authorList>
    </citation>
    <scope>NUCLEOTIDE SEQUENCE [LARGE SCALE GENOMIC DNA]</scope>
</reference>
<keyword evidence="4" id="KW-1185">Reference proteome</keyword>
<dbReference type="SMART" id="SM00239">
    <property type="entry name" value="C2"/>
    <property type="match status" value="1"/>
</dbReference>
<feature type="compositionally biased region" description="Polar residues" evidence="1">
    <location>
        <begin position="278"/>
        <end position="294"/>
    </location>
</feature>
<evidence type="ECO:0000256" key="1">
    <source>
        <dbReference type="SAM" id="MobiDB-lite"/>
    </source>
</evidence>
<organism evidence="3 4">
    <name type="scientific">Ilex paraguariensis</name>
    <name type="common">yerba mate</name>
    <dbReference type="NCBI Taxonomy" id="185542"/>
    <lineage>
        <taxon>Eukaryota</taxon>
        <taxon>Viridiplantae</taxon>
        <taxon>Streptophyta</taxon>
        <taxon>Embryophyta</taxon>
        <taxon>Tracheophyta</taxon>
        <taxon>Spermatophyta</taxon>
        <taxon>Magnoliopsida</taxon>
        <taxon>eudicotyledons</taxon>
        <taxon>Gunneridae</taxon>
        <taxon>Pentapetalae</taxon>
        <taxon>asterids</taxon>
        <taxon>campanulids</taxon>
        <taxon>Aquifoliales</taxon>
        <taxon>Aquifoliaceae</taxon>
        <taxon>Ilex</taxon>
    </lineage>
</organism>
<accession>A0ABC8T359</accession>
<feature type="compositionally biased region" description="Low complexity" evidence="1">
    <location>
        <begin position="295"/>
        <end position="308"/>
    </location>
</feature>
<evidence type="ECO:0000313" key="3">
    <source>
        <dbReference type="EMBL" id="CAK9163867.1"/>
    </source>
</evidence>
<evidence type="ECO:0000259" key="2">
    <source>
        <dbReference type="PROSITE" id="PS50004"/>
    </source>
</evidence>
<name>A0ABC8T359_9AQUA</name>
<feature type="domain" description="C2" evidence="2">
    <location>
        <begin position="30"/>
        <end position="155"/>
    </location>
</feature>
<dbReference type="Pfam" id="PF00168">
    <property type="entry name" value="C2"/>
    <property type="match status" value="1"/>
</dbReference>
<dbReference type="PROSITE" id="PS50004">
    <property type="entry name" value="C2"/>
    <property type="match status" value="1"/>
</dbReference>
<feature type="region of interest" description="Disordered" evidence="1">
    <location>
        <begin position="278"/>
        <end position="355"/>
    </location>
</feature>
<dbReference type="SUPFAM" id="SSF49562">
    <property type="entry name" value="C2 domain (Calcium/lipid-binding domain, CaLB)"/>
    <property type="match status" value="1"/>
</dbReference>
<dbReference type="InterPro" id="IPR035892">
    <property type="entry name" value="C2_domain_sf"/>
</dbReference>
<dbReference type="Gene3D" id="2.60.40.150">
    <property type="entry name" value="C2 domain"/>
    <property type="match status" value="1"/>
</dbReference>
<feature type="region of interest" description="Disordered" evidence="1">
    <location>
        <begin position="393"/>
        <end position="416"/>
    </location>
</feature>
<comment type="caution">
    <text evidence="3">The sequence shown here is derived from an EMBL/GenBank/DDBJ whole genome shotgun (WGS) entry which is preliminary data.</text>
</comment>
<dbReference type="AlphaFoldDB" id="A0ABC8T359"/>
<dbReference type="Proteomes" id="UP001642360">
    <property type="component" value="Unassembled WGS sequence"/>
</dbReference>
<sequence length="429" mass="46964">MDSPQSVVSPFKGSVFAERENQNTDLFVENPGCLSGKMEVQRKESAVCGVLEVYIHQARDIHNVCIYHKQDVYAKLCLTSDPEDTVSTQIINGGGKNPVFNEHLRLNVRRLDSSLKCEVWMLSRVKNYLEDQLLGFALVPLSEVLIKNGKLENEFSLSSTDLFHSPAGFVHLSLSYSGASSDVIAIPALPAAVARNVPVQDTEGSESLSSDFDKIEFPDLNIVNENHMMVSEYFGVPCASLDSQSSEGLVSSDTENHQSSEEGVRFVESFLRDSFNSTHLPEHNSLPSSVSTNGSPSASLPVSSESSETPQASKPPNEEYVSPPKENLKEKSEDVADTESNASGGFSDNTFAKPPVSVKIEQEQKVVQQEIVDMYMKSMQQFTESLAKMKLPMDIESGPTSSGNSTSDQTLQASKNTGSRVFYGSRAFF</sequence>
<feature type="compositionally biased region" description="Polar residues" evidence="1">
    <location>
        <begin position="398"/>
        <end position="416"/>
    </location>
</feature>
<protein>
    <recommendedName>
        <fullName evidence="2">C2 domain-containing protein</fullName>
    </recommendedName>
</protein>
<proteinExistence type="predicted"/>
<dbReference type="PANTHER" id="PTHR31208">
    <property type="entry name" value="EXPRESSED PROTEIN"/>
    <property type="match status" value="1"/>
</dbReference>
<evidence type="ECO:0000313" key="4">
    <source>
        <dbReference type="Proteomes" id="UP001642360"/>
    </source>
</evidence>
<dbReference type="InterPro" id="IPR000008">
    <property type="entry name" value="C2_dom"/>
</dbReference>
<feature type="compositionally biased region" description="Polar residues" evidence="1">
    <location>
        <begin position="338"/>
        <end position="350"/>
    </location>
</feature>
<dbReference type="EMBL" id="CAUOFW020004114">
    <property type="protein sequence ID" value="CAK9163867.1"/>
    <property type="molecule type" value="Genomic_DNA"/>
</dbReference>